<keyword evidence="3" id="KW-0732">Signal</keyword>
<reference evidence="5 6" key="1">
    <citation type="submission" date="2017-08" db="EMBL/GenBank/DDBJ databases">
        <authorList>
            <person name="de Groot N.N."/>
        </authorList>
    </citation>
    <scope>NUCLEOTIDE SEQUENCE [LARGE SCALE GENOMIC DNA]</scope>
    <source>
        <strain evidence="5 6">HM2</strain>
    </source>
</reference>
<feature type="signal peptide" evidence="3">
    <location>
        <begin position="1"/>
        <end position="29"/>
    </location>
</feature>
<dbReference type="AlphaFoldDB" id="A0A380RVN2"/>
<accession>A0A380RVN2</accession>
<dbReference type="PANTHER" id="PTHR10587:SF133">
    <property type="entry name" value="CHITIN DEACETYLASE 1-RELATED"/>
    <property type="match status" value="1"/>
</dbReference>
<evidence type="ECO:0000256" key="2">
    <source>
        <dbReference type="ARBA" id="ARBA00022801"/>
    </source>
</evidence>
<organism evidence="5 6">
    <name type="scientific">Fibrobacter succinogenes</name>
    <name type="common">Bacteroides succinogenes</name>
    <dbReference type="NCBI Taxonomy" id="833"/>
    <lineage>
        <taxon>Bacteria</taxon>
        <taxon>Pseudomonadati</taxon>
        <taxon>Fibrobacterota</taxon>
        <taxon>Fibrobacteria</taxon>
        <taxon>Fibrobacterales</taxon>
        <taxon>Fibrobacteraceae</taxon>
        <taxon>Fibrobacter</taxon>
    </lineage>
</organism>
<dbReference type="PROSITE" id="PS51677">
    <property type="entry name" value="NODB"/>
    <property type="match status" value="1"/>
</dbReference>
<dbReference type="EMBL" id="UHJL01000001">
    <property type="protein sequence ID" value="SUQ19598.1"/>
    <property type="molecule type" value="Genomic_DNA"/>
</dbReference>
<evidence type="ECO:0000256" key="1">
    <source>
        <dbReference type="ARBA" id="ARBA00022723"/>
    </source>
</evidence>
<dbReference type="GO" id="GO:0046872">
    <property type="term" value="F:metal ion binding"/>
    <property type="evidence" value="ECO:0007669"/>
    <property type="project" value="UniProtKB-KW"/>
</dbReference>
<sequence length="424" mass="46189">MKIFFLKRAMRAAVVASSVSLSLAGLCMAETPIKTIPWNGYVGAVSFTFDDAYANQVENLKPILDDLPDVHVTFFLTSMGNGLTQNAAGFAALAKAGNEIGNHTRTHAHLTGVGSDSELEDEIVKYANTIESTLAELGADVKVTSLATPFCENNDKIKSVIASRHFINRDCGWHGRNEWDVEPDWMSLQAKIWTRSGATVTEMLSALDTAAFIGNFEGANPWDVQVKGGSWLVVLNHGVTDDAGDDYAIDPSDIKKIFEHAVENKLWTAPFGTVGAYHRAHFVVDAATSTLTDDGFTVKWEIPNEHMPKSVPLRVKIDTKSIGENAVVEQGGKKLSPESDGSYIIEFMAKELKVRKSSSNDETIALPKSAFANQGYSKYTVFDMNGNCLGETNGWTIPANYPKGTYIIRAEAAGLKATTRKLIK</sequence>
<keyword evidence="1" id="KW-0479">Metal-binding</keyword>
<feature type="domain" description="NodB homology" evidence="4">
    <location>
        <begin position="43"/>
        <end position="269"/>
    </location>
</feature>
<gene>
    <name evidence="5" type="ORF">SAMN05661053_0838</name>
</gene>
<dbReference type="Pfam" id="PF01522">
    <property type="entry name" value="Polysacc_deac_1"/>
    <property type="match status" value="1"/>
</dbReference>
<evidence type="ECO:0000259" key="4">
    <source>
        <dbReference type="PROSITE" id="PS51677"/>
    </source>
</evidence>
<dbReference type="Gene3D" id="3.20.20.370">
    <property type="entry name" value="Glycoside hydrolase/deacetylase"/>
    <property type="match status" value="1"/>
</dbReference>
<dbReference type="GO" id="GO:0005975">
    <property type="term" value="P:carbohydrate metabolic process"/>
    <property type="evidence" value="ECO:0007669"/>
    <property type="project" value="InterPro"/>
</dbReference>
<evidence type="ECO:0000313" key="6">
    <source>
        <dbReference type="Proteomes" id="UP000255423"/>
    </source>
</evidence>
<protein>
    <submittedName>
        <fullName evidence="5">Por secretion system C-terminal sorting domain-containing protein</fullName>
    </submittedName>
</protein>
<keyword evidence="2" id="KW-0378">Hydrolase</keyword>
<evidence type="ECO:0000313" key="5">
    <source>
        <dbReference type="EMBL" id="SUQ19598.1"/>
    </source>
</evidence>
<dbReference type="GO" id="GO:0004099">
    <property type="term" value="F:chitin deacetylase activity"/>
    <property type="evidence" value="ECO:0007669"/>
    <property type="project" value="TreeGrafter"/>
</dbReference>
<name>A0A380RVN2_FIBSU</name>
<feature type="chain" id="PRO_5017078838" evidence="3">
    <location>
        <begin position="30"/>
        <end position="424"/>
    </location>
</feature>
<dbReference type="Proteomes" id="UP000255423">
    <property type="component" value="Unassembled WGS sequence"/>
</dbReference>
<dbReference type="InterPro" id="IPR050248">
    <property type="entry name" value="Polysacc_deacetylase_ArnD"/>
</dbReference>
<evidence type="ECO:0000256" key="3">
    <source>
        <dbReference type="SAM" id="SignalP"/>
    </source>
</evidence>
<dbReference type="InterPro" id="IPR011330">
    <property type="entry name" value="Glyco_hydro/deAcase_b/a-brl"/>
</dbReference>
<dbReference type="PANTHER" id="PTHR10587">
    <property type="entry name" value="GLYCOSYL TRANSFERASE-RELATED"/>
    <property type="match status" value="1"/>
</dbReference>
<dbReference type="SUPFAM" id="SSF88713">
    <property type="entry name" value="Glycoside hydrolase/deacetylase"/>
    <property type="match status" value="1"/>
</dbReference>
<proteinExistence type="predicted"/>
<dbReference type="InterPro" id="IPR002509">
    <property type="entry name" value="NODB_dom"/>
</dbReference>
<dbReference type="GO" id="GO:0016020">
    <property type="term" value="C:membrane"/>
    <property type="evidence" value="ECO:0007669"/>
    <property type="project" value="TreeGrafter"/>
</dbReference>